<proteinExistence type="predicted"/>
<evidence type="ECO:0000313" key="2">
    <source>
        <dbReference type="EMBL" id="OAB88320.1"/>
    </source>
</evidence>
<name>A0A176QF46_9MICO</name>
<reference evidence="2 3" key="1">
    <citation type="submission" date="2016-01" db="EMBL/GenBank/DDBJ databases">
        <title>Janibacter melonis strain CD11_4 genome sequencing and assembly.</title>
        <authorList>
            <person name="Nair G.R."/>
            <person name="Kaur G."/>
            <person name="Chander A.M."/>
            <person name="Mayilraj S."/>
        </authorList>
    </citation>
    <scope>NUCLEOTIDE SEQUENCE [LARGE SCALE GENOMIC DNA]</scope>
    <source>
        <strain evidence="2 3">CD11-4</strain>
    </source>
</reference>
<evidence type="ECO:0000313" key="3">
    <source>
        <dbReference type="Proteomes" id="UP000076976"/>
    </source>
</evidence>
<dbReference type="Proteomes" id="UP000076976">
    <property type="component" value="Unassembled WGS sequence"/>
</dbReference>
<dbReference type="EMBL" id="LQZG01000001">
    <property type="protein sequence ID" value="OAB88320.1"/>
    <property type="molecule type" value="Genomic_DNA"/>
</dbReference>
<dbReference type="STRING" id="262209.AWH69_00435"/>
<keyword evidence="1" id="KW-1133">Transmembrane helix</keyword>
<sequence>MGIHLHEITRWFMWSAPFLLLGAGMIAVALMRRDSGRWWQLLAGAGVMMLVSQMWQVVSVLATPRLYRSGLPWWILSAPQAILTLVTFGLLLGAVLVDRPRAAGATRAPGAVPPPPHA</sequence>
<keyword evidence="1" id="KW-0472">Membrane</keyword>
<dbReference type="AlphaFoldDB" id="A0A176QF46"/>
<keyword evidence="3" id="KW-1185">Reference proteome</keyword>
<feature type="transmembrane region" description="Helical" evidence="1">
    <location>
        <begin position="73"/>
        <end position="97"/>
    </location>
</feature>
<protein>
    <submittedName>
        <fullName evidence="2">Uncharacterized protein</fullName>
    </submittedName>
</protein>
<feature type="transmembrane region" description="Helical" evidence="1">
    <location>
        <begin position="12"/>
        <end position="31"/>
    </location>
</feature>
<keyword evidence="1" id="KW-0812">Transmembrane</keyword>
<dbReference type="RefSeq" id="WP_068269878.1">
    <property type="nucleotide sequence ID" value="NZ_LQZG01000001.1"/>
</dbReference>
<feature type="transmembrane region" description="Helical" evidence="1">
    <location>
        <begin position="38"/>
        <end position="61"/>
    </location>
</feature>
<organism evidence="2 3">
    <name type="scientific">Janibacter melonis</name>
    <dbReference type="NCBI Taxonomy" id="262209"/>
    <lineage>
        <taxon>Bacteria</taxon>
        <taxon>Bacillati</taxon>
        <taxon>Actinomycetota</taxon>
        <taxon>Actinomycetes</taxon>
        <taxon>Micrococcales</taxon>
        <taxon>Intrasporangiaceae</taxon>
        <taxon>Janibacter</taxon>
    </lineage>
</organism>
<gene>
    <name evidence="2" type="ORF">AWH69_00435</name>
</gene>
<evidence type="ECO:0000256" key="1">
    <source>
        <dbReference type="SAM" id="Phobius"/>
    </source>
</evidence>
<comment type="caution">
    <text evidence="2">The sequence shown here is derived from an EMBL/GenBank/DDBJ whole genome shotgun (WGS) entry which is preliminary data.</text>
</comment>
<accession>A0A176QF46</accession>